<dbReference type="RefSeq" id="WP_310236649.1">
    <property type="nucleotide sequence ID" value="NZ_JAVDWO010000011.1"/>
</dbReference>
<protein>
    <recommendedName>
        <fullName evidence="1">Transglycosylase SLT domain-containing protein</fullName>
    </recommendedName>
</protein>
<gene>
    <name evidence="2" type="ORF">J2W68_002687</name>
</gene>
<organism evidence="2 3">
    <name type="scientific">Luteimonas terrae</name>
    <dbReference type="NCBI Taxonomy" id="1530191"/>
    <lineage>
        <taxon>Bacteria</taxon>
        <taxon>Pseudomonadati</taxon>
        <taxon>Pseudomonadota</taxon>
        <taxon>Gammaproteobacteria</taxon>
        <taxon>Lysobacterales</taxon>
        <taxon>Lysobacteraceae</taxon>
        <taxon>Luteimonas</taxon>
    </lineage>
</organism>
<name>A0ABU1Y0W3_9GAMM</name>
<proteinExistence type="predicted"/>
<dbReference type="InterPro" id="IPR008258">
    <property type="entry name" value="Transglycosylase_SLT_dom_1"/>
</dbReference>
<dbReference type="Pfam" id="PF01464">
    <property type="entry name" value="SLT"/>
    <property type="match status" value="1"/>
</dbReference>
<evidence type="ECO:0000259" key="1">
    <source>
        <dbReference type="Pfam" id="PF01464"/>
    </source>
</evidence>
<accession>A0ABU1Y0W3</accession>
<dbReference type="Proteomes" id="UP001256588">
    <property type="component" value="Unassembled WGS sequence"/>
</dbReference>
<dbReference type="EMBL" id="JAVDWO010000011">
    <property type="protein sequence ID" value="MDR7193946.1"/>
    <property type="molecule type" value="Genomic_DNA"/>
</dbReference>
<reference evidence="2 3" key="1">
    <citation type="submission" date="2023-07" db="EMBL/GenBank/DDBJ databases">
        <title>Sorghum-associated microbial communities from plants grown in Nebraska, USA.</title>
        <authorList>
            <person name="Schachtman D."/>
        </authorList>
    </citation>
    <scope>NUCLEOTIDE SEQUENCE [LARGE SCALE GENOMIC DNA]</scope>
    <source>
        <strain evidence="2 3">4099</strain>
    </source>
</reference>
<dbReference type="InterPro" id="IPR023346">
    <property type="entry name" value="Lysozyme-like_dom_sf"/>
</dbReference>
<sequence length="190" mass="20552">MTAPIYEDFIQPKGAAYRVSQLKGWSHYLEPISDDPARLSGNSRIWGDATPDVQSRVIDSLVEAAREAGLDARNTAHVLAIARIESGFNPDAAAGTTSASGLGQFVDKTGLSYGLNESNRFDVDAQASALVAHFIDNRALAERRGQGEAYIYQVPPRWADSGLRRSRAVPREGAAPARKLYPVRGGTVRL</sequence>
<evidence type="ECO:0000313" key="2">
    <source>
        <dbReference type="EMBL" id="MDR7193946.1"/>
    </source>
</evidence>
<evidence type="ECO:0000313" key="3">
    <source>
        <dbReference type="Proteomes" id="UP001256588"/>
    </source>
</evidence>
<dbReference type="Gene3D" id="1.10.530.10">
    <property type="match status" value="1"/>
</dbReference>
<dbReference type="SUPFAM" id="SSF53955">
    <property type="entry name" value="Lysozyme-like"/>
    <property type="match status" value="1"/>
</dbReference>
<feature type="domain" description="Transglycosylase SLT" evidence="1">
    <location>
        <begin position="76"/>
        <end position="124"/>
    </location>
</feature>
<comment type="caution">
    <text evidence="2">The sequence shown here is derived from an EMBL/GenBank/DDBJ whole genome shotgun (WGS) entry which is preliminary data.</text>
</comment>
<keyword evidence="3" id="KW-1185">Reference proteome</keyword>
<dbReference type="CDD" id="cd00442">
    <property type="entry name" value="Lyz-like"/>
    <property type="match status" value="1"/>
</dbReference>